<comment type="caution">
    <text evidence="2">The sequence shown here is derived from an EMBL/GenBank/DDBJ whole genome shotgun (WGS) entry which is preliminary data.</text>
</comment>
<dbReference type="AlphaFoldDB" id="A0A9Q1HBB8"/>
<dbReference type="SUPFAM" id="SSF48726">
    <property type="entry name" value="Immunoglobulin"/>
    <property type="match status" value="1"/>
</dbReference>
<name>A0A9Q1HBB8_HOLLE</name>
<accession>A0A9Q1HBB8</accession>
<evidence type="ECO:0000259" key="1">
    <source>
        <dbReference type="PROSITE" id="PS50835"/>
    </source>
</evidence>
<dbReference type="EMBL" id="JAIZAY010000006">
    <property type="protein sequence ID" value="KAJ8039809.1"/>
    <property type="molecule type" value="Genomic_DNA"/>
</dbReference>
<dbReference type="SMART" id="SM00409">
    <property type="entry name" value="IG"/>
    <property type="match status" value="1"/>
</dbReference>
<dbReference type="Proteomes" id="UP001152320">
    <property type="component" value="Chromosome 6"/>
</dbReference>
<feature type="domain" description="Ig-like" evidence="1">
    <location>
        <begin position="9"/>
        <end position="81"/>
    </location>
</feature>
<keyword evidence="3" id="KW-1185">Reference proteome</keyword>
<sequence length="208" mass="23406">MSCYTVTFPFTVEVEATTFPYYVLSAGEPLSLTATTADLPPEPTAIFRWRLNGKAFPKKDFSGLSFSKEGVSPDDQGVYECFRSGQYVIKRHSAMNVIVRTVLLINEGTLLTTNFVCSPFKSKLGYEDQRYGLNGLPVLMYIVSKADGEYLTVEKIALYVEMGVFALMQRARVCVLLVLVALNVIPVRKFLSRYLSLFSLFSSFFFPF</sequence>
<proteinExistence type="predicted"/>
<organism evidence="2 3">
    <name type="scientific">Holothuria leucospilota</name>
    <name type="common">Black long sea cucumber</name>
    <name type="synonym">Mertensiothuria leucospilota</name>
    <dbReference type="NCBI Taxonomy" id="206669"/>
    <lineage>
        <taxon>Eukaryota</taxon>
        <taxon>Metazoa</taxon>
        <taxon>Echinodermata</taxon>
        <taxon>Eleutherozoa</taxon>
        <taxon>Echinozoa</taxon>
        <taxon>Holothuroidea</taxon>
        <taxon>Aspidochirotacea</taxon>
        <taxon>Aspidochirotida</taxon>
        <taxon>Holothuriidae</taxon>
        <taxon>Holothuria</taxon>
    </lineage>
</organism>
<dbReference type="InterPro" id="IPR007110">
    <property type="entry name" value="Ig-like_dom"/>
</dbReference>
<dbReference type="InterPro" id="IPR003599">
    <property type="entry name" value="Ig_sub"/>
</dbReference>
<dbReference type="InterPro" id="IPR036179">
    <property type="entry name" value="Ig-like_dom_sf"/>
</dbReference>
<evidence type="ECO:0000313" key="2">
    <source>
        <dbReference type="EMBL" id="KAJ8039809.1"/>
    </source>
</evidence>
<dbReference type="PROSITE" id="PS50835">
    <property type="entry name" value="IG_LIKE"/>
    <property type="match status" value="1"/>
</dbReference>
<evidence type="ECO:0000313" key="3">
    <source>
        <dbReference type="Proteomes" id="UP001152320"/>
    </source>
</evidence>
<gene>
    <name evidence="2" type="ORF">HOLleu_13925</name>
</gene>
<reference evidence="2" key="1">
    <citation type="submission" date="2021-10" db="EMBL/GenBank/DDBJ databases">
        <title>Tropical sea cucumber genome reveals ecological adaptation and Cuvierian tubules defense mechanism.</title>
        <authorList>
            <person name="Chen T."/>
        </authorList>
    </citation>
    <scope>NUCLEOTIDE SEQUENCE</scope>
    <source>
        <strain evidence="2">Nanhai2018</strain>
        <tissue evidence="2">Muscle</tissue>
    </source>
</reference>
<protein>
    <recommendedName>
        <fullName evidence="1">Ig-like domain-containing protein</fullName>
    </recommendedName>
</protein>